<dbReference type="Pfam" id="PF00072">
    <property type="entry name" value="Response_reg"/>
    <property type="match status" value="1"/>
</dbReference>
<gene>
    <name evidence="9" type="ORF">IAA54_05010</name>
</gene>
<keyword evidence="2" id="KW-0805">Transcription regulation</keyword>
<dbReference type="SUPFAM" id="SSF52172">
    <property type="entry name" value="CheY-like"/>
    <property type="match status" value="1"/>
</dbReference>
<dbReference type="Gene3D" id="1.10.10.60">
    <property type="entry name" value="Homeodomain-like"/>
    <property type="match status" value="2"/>
</dbReference>
<dbReference type="InterPro" id="IPR011006">
    <property type="entry name" value="CheY-like_superfamily"/>
</dbReference>
<dbReference type="InterPro" id="IPR001789">
    <property type="entry name" value="Sig_transdc_resp-reg_receiver"/>
</dbReference>
<proteinExistence type="predicted"/>
<dbReference type="InterPro" id="IPR018060">
    <property type="entry name" value="HTH_AraC"/>
</dbReference>
<comment type="function">
    <text evidence="5">May play the central regulatory role in sporulation. It may be an element of the effector pathway responsible for the activation of sporulation genes in response to nutritional stress. Spo0A may act in concert with spo0H (a sigma factor) to control the expression of some genes that are critical to the sporulation process.</text>
</comment>
<feature type="domain" description="HTH araC/xylS-type" evidence="7">
    <location>
        <begin position="147"/>
        <end position="230"/>
    </location>
</feature>
<dbReference type="PANTHER" id="PTHR43280:SF28">
    <property type="entry name" value="HTH-TYPE TRANSCRIPTIONAL ACTIVATOR RHAS"/>
    <property type="match status" value="1"/>
</dbReference>
<keyword evidence="6" id="KW-0597">Phosphoprotein</keyword>
<dbReference type="Pfam" id="PF12833">
    <property type="entry name" value="HTH_18"/>
    <property type="match status" value="1"/>
</dbReference>
<evidence type="ECO:0000313" key="10">
    <source>
        <dbReference type="Proteomes" id="UP000886785"/>
    </source>
</evidence>
<keyword evidence="4" id="KW-0804">Transcription</keyword>
<dbReference type="SMART" id="SM00342">
    <property type="entry name" value="HTH_ARAC"/>
    <property type="match status" value="1"/>
</dbReference>
<dbReference type="InterPro" id="IPR009057">
    <property type="entry name" value="Homeodomain-like_sf"/>
</dbReference>
<organism evidence="9 10">
    <name type="scientific">Candidatus Gallacutalibacter pullicola</name>
    <dbReference type="NCBI Taxonomy" id="2840830"/>
    <lineage>
        <taxon>Bacteria</taxon>
        <taxon>Bacillati</taxon>
        <taxon>Bacillota</taxon>
        <taxon>Clostridia</taxon>
        <taxon>Eubacteriales</taxon>
        <taxon>Candidatus Gallacutalibacter</taxon>
    </lineage>
</organism>
<evidence type="ECO:0000256" key="6">
    <source>
        <dbReference type="PROSITE-ProRule" id="PRU00169"/>
    </source>
</evidence>
<sequence length="238" mass="27995">MYTAILVDDEYWALVALRKQFPWEKYNFEIAGEFMDSDEALEEICQKQPDVVFTDIRMPGMSGIDLLREARRRGIESEFVIVSGYGEFIYAQEALQQGAFDYRLKPIQPGEAPEILESLIKRFQSKKEYLRQMQHPSFPAHGNENFRKLLDYVREHYTDEIYLRDLADQFYLNEAYCSVLFKKNTGKNFSDYVNGLRIRGAKEMLETTAKSVEEIGKAVGFRDYYYFNKVQFTRDYTG</sequence>
<reference evidence="9" key="2">
    <citation type="journal article" date="2021" name="PeerJ">
        <title>Extensive microbial diversity within the chicken gut microbiome revealed by metagenomics and culture.</title>
        <authorList>
            <person name="Gilroy R."/>
            <person name="Ravi A."/>
            <person name="Getino M."/>
            <person name="Pursley I."/>
            <person name="Horton D.L."/>
            <person name="Alikhan N.F."/>
            <person name="Baker D."/>
            <person name="Gharbi K."/>
            <person name="Hall N."/>
            <person name="Watson M."/>
            <person name="Adriaenssens E.M."/>
            <person name="Foster-Nyarko E."/>
            <person name="Jarju S."/>
            <person name="Secka A."/>
            <person name="Antonio M."/>
            <person name="Oren A."/>
            <person name="Chaudhuri R.R."/>
            <person name="La Ragione R."/>
            <person name="Hildebrand F."/>
            <person name="Pallen M.J."/>
        </authorList>
    </citation>
    <scope>NUCLEOTIDE SEQUENCE</scope>
    <source>
        <strain evidence="9">ChiSjej1B19-7085</strain>
    </source>
</reference>
<dbReference type="PROSITE" id="PS50110">
    <property type="entry name" value="RESPONSE_REGULATORY"/>
    <property type="match status" value="1"/>
</dbReference>
<evidence type="ECO:0000256" key="4">
    <source>
        <dbReference type="ARBA" id="ARBA00023163"/>
    </source>
</evidence>
<evidence type="ECO:0000256" key="5">
    <source>
        <dbReference type="ARBA" id="ARBA00024867"/>
    </source>
</evidence>
<protein>
    <recommendedName>
        <fullName evidence="1">Stage 0 sporulation protein A homolog</fullName>
    </recommendedName>
</protein>
<dbReference type="Proteomes" id="UP000886785">
    <property type="component" value="Unassembled WGS sequence"/>
</dbReference>
<accession>A0A9D1J182</accession>
<evidence type="ECO:0000256" key="1">
    <source>
        <dbReference type="ARBA" id="ARBA00018672"/>
    </source>
</evidence>
<reference evidence="9" key="1">
    <citation type="submission" date="2020-10" db="EMBL/GenBank/DDBJ databases">
        <authorList>
            <person name="Gilroy R."/>
        </authorList>
    </citation>
    <scope>NUCLEOTIDE SEQUENCE</scope>
    <source>
        <strain evidence="9">ChiSjej1B19-7085</strain>
    </source>
</reference>
<dbReference type="SMART" id="SM00448">
    <property type="entry name" value="REC"/>
    <property type="match status" value="1"/>
</dbReference>
<dbReference type="CDD" id="cd17536">
    <property type="entry name" value="REC_YesN-like"/>
    <property type="match status" value="1"/>
</dbReference>
<evidence type="ECO:0000259" key="8">
    <source>
        <dbReference type="PROSITE" id="PS50110"/>
    </source>
</evidence>
<dbReference type="PROSITE" id="PS01124">
    <property type="entry name" value="HTH_ARAC_FAMILY_2"/>
    <property type="match status" value="1"/>
</dbReference>
<dbReference type="PANTHER" id="PTHR43280">
    <property type="entry name" value="ARAC-FAMILY TRANSCRIPTIONAL REGULATOR"/>
    <property type="match status" value="1"/>
</dbReference>
<name>A0A9D1J182_9FIRM</name>
<dbReference type="GO" id="GO:0003700">
    <property type="term" value="F:DNA-binding transcription factor activity"/>
    <property type="evidence" value="ECO:0007669"/>
    <property type="project" value="InterPro"/>
</dbReference>
<evidence type="ECO:0000256" key="3">
    <source>
        <dbReference type="ARBA" id="ARBA00023125"/>
    </source>
</evidence>
<dbReference type="GO" id="GO:0043565">
    <property type="term" value="F:sequence-specific DNA binding"/>
    <property type="evidence" value="ECO:0007669"/>
    <property type="project" value="InterPro"/>
</dbReference>
<dbReference type="AlphaFoldDB" id="A0A9D1J182"/>
<evidence type="ECO:0000313" key="9">
    <source>
        <dbReference type="EMBL" id="HIR57008.1"/>
    </source>
</evidence>
<evidence type="ECO:0000256" key="2">
    <source>
        <dbReference type="ARBA" id="ARBA00023015"/>
    </source>
</evidence>
<feature type="modified residue" description="4-aspartylphosphate" evidence="6">
    <location>
        <position position="55"/>
    </location>
</feature>
<dbReference type="Gene3D" id="3.40.50.2300">
    <property type="match status" value="1"/>
</dbReference>
<evidence type="ECO:0000259" key="7">
    <source>
        <dbReference type="PROSITE" id="PS01124"/>
    </source>
</evidence>
<dbReference type="GO" id="GO:0000160">
    <property type="term" value="P:phosphorelay signal transduction system"/>
    <property type="evidence" value="ECO:0007669"/>
    <property type="project" value="InterPro"/>
</dbReference>
<comment type="caution">
    <text evidence="9">The sequence shown here is derived from an EMBL/GenBank/DDBJ whole genome shotgun (WGS) entry which is preliminary data.</text>
</comment>
<feature type="domain" description="Response regulatory" evidence="8">
    <location>
        <begin position="3"/>
        <end position="120"/>
    </location>
</feature>
<dbReference type="EMBL" id="DVHF01000055">
    <property type="protein sequence ID" value="HIR57008.1"/>
    <property type="molecule type" value="Genomic_DNA"/>
</dbReference>
<dbReference type="SUPFAM" id="SSF46689">
    <property type="entry name" value="Homeodomain-like"/>
    <property type="match status" value="1"/>
</dbReference>
<keyword evidence="3" id="KW-0238">DNA-binding</keyword>